<dbReference type="OrthoDB" id="3389160at2"/>
<name>A0A1H7ZZ86_STIAU</name>
<evidence type="ECO:0000259" key="4">
    <source>
        <dbReference type="PROSITE" id="PS51186"/>
    </source>
</evidence>
<dbReference type="Proteomes" id="UP000182719">
    <property type="component" value="Unassembled WGS sequence"/>
</dbReference>
<dbReference type="PROSITE" id="PS51186">
    <property type="entry name" value="GNAT"/>
    <property type="match status" value="1"/>
</dbReference>
<dbReference type="AlphaFoldDB" id="A0A1H7ZZ86"/>
<sequence length="172" mass="19014">MDFRIERAQASGEAELVPALTEVLMDCVEGGASVSFMAGLPRERAEAFWRTVFGAVRDGTTVLLVARDGSGIQGTVQMDLHMPDNQQHRADVKKLLVHRRARRRGIAQALVQQLEQEAHRLNRTLLVLDTVTGSAAEQLYAQLGWTRVGVIPDYALMPDGQPSGTTLFYKRV</sequence>
<evidence type="ECO:0000256" key="1">
    <source>
        <dbReference type="ARBA" id="ARBA00022679"/>
    </source>
</evidence>
<keyword evidence="1 5" id="KW-0808">Transferase</keyword>
<feature type="domain" description="N-acetyltransferase" evidence="4">
    <location>
        <begin position="1"/>
        <end position="172"/>
    </location>
</feature>
<reference evidence="6" key="1">
    <citation type="submission" date="2016-10" db="EMBL/GenBank/DDBJ databases">
        <authorList>
            <person name="Varghese N."/>
            <person name="Submissions S."/>
        </authorList>
    </citation>
    <scope>NUCLEOTIDE SEQUENCE [LARGE SCALE GENOMIC DNA]</scope>
    <source>
        <strain evidence="6">DSM 17044</strain>
    </source>
</reference>
<keyword evidence="3" id="KW-0175">Coiled coil</keyword>
<dbReference type="EMBL" id="FOAP01000020">
    <property type="protein sequence ID" value="SEM63556.1"/>
    <property type="molecule type" value="Genomic_DNA"/>
</dbReference>
<dbReference type="GO" id="GO:0016747">
    <property type="term" value="F:acyltransferase activity, transferring groups other than amino-acyl groups"/>
    <property type="evidence" value="ECO:0007669"/>
    <property type="project" value="InterPro"/>
</dbReference>
<evidence type="ECO:0000256" key="2">
    <source>
        <dbReference type="ARBA" id="ARBA00023315"/>
    </source>
</evidence>
<dbReference type="CDD" id="cd04301">
    <property type="entry name" value="NAT_SF"/>
    <property type="match status" value="1"/>
</dbReference>
<protein>
    <submittedName>
        <fullName evidence="5">Acetyltransferase (GNAT) domain-containing protein</fullName>
    </submittedName>
</protein>
<gene>
    <name evidence="5" type="ORF">SAMN05444354_12020</name>
</gene>
<organism evidence="5 6">
    <name type="scientific">Stigmatella aurantiaca</name>
    <dbReference type="NCBI Taxonomy" id="41"/>
    <lineage>
        <taxon>Bacteria</taxon>
        <taxon>Pseudomonadati</taxon>
        <taxon>Myxococcota</taxon>
        <taxon>Myxococcia</taxon>
        <taxon>Myxococcales</taxon>
        <taxon>Cystobacterineae</taxon>
        <taxon>Archangiaceae</taxon>
        <taxon>Stigmatella</taxon>
    </lineage>
</organism>
<dbReference type="Gene3D" id="3.40.630.30">
    <property type="match status" value="1"/>
</dbReference>
<dbReference type="InterPro" id="IPR016181">
    <property type="entry name" value="Acyl_CoA_acyltransferase"/>
</dbReference>
<accession>A0A1H7ZZ86</accession>
<evidence type="ECO:0000313" key="5">
    <source>
        <dbReference type="EMBL" id="SEM63556.1"/>
    </source>
</evidence>
<keyword evidence="6" id="KW-1185">Reference proteome</keyword>
<proteinExistence type="predicted"/>
<feature type="coiled-coil region" evidence="3">
    <location>
        <begin position="104"/>
        <end position="131"/>
    </location>
</feature>
<dbReference type="InterPro" id="IPR050832">
    <property type="entry name" value="Bact_Acetyltransf"/>
</dbReference>
<dbReference type="PANTHER" id="PTHR43877">
    <property type="entry name" value="AMINOALKYLPHOSPHONATE N-ACETYLTRANSFERASE-RELATED-RELATED"/>
    <property type="match status" value="1"/>
</dbReference>
<dbReference type="InterPro" id="IPR000182">
    <property type="entry name" value="GNAT_dom"/>
</dbReference>
<dbReference type="RefSeq" id="WP_075009812.1">
    <property type="nucleotide sequence ID" value="NZ_FOAP01000020.1"/>
</dbReference>
<dbReference type="Pfam" id="PF13508">
    <property type="entry name" value="Acetyltransf_7"/>
    <property type="match status" value="1"/>
</dbReference>
<keyword evidence="2" id="KW-0012">Acyltransferase</keyword>
<evidence type="ECO:0000256" key="3">
    <source>
        <dbReference type="SAM" id="Coils"/>
    </source>
</evidence>
<evidence type="ECO:0000313" key="6">
    <source>
        <dbReference type="Proteomes" id="UP000182719"/>
    </source>
</evidence>
<dbReference type="SUPFAM" id="SSF55729">
    <property type="entry name" value="Acyl-CoA N-acyltransferases (Nat)"/>
    <property type="match status" value="1"/>
</dbReference>